<dbReference type="RefSeq" id="XP_001213658.1">
    <property type="nucleotide sequence ID" value="XM_001213658.1"/>
</dbReference>
<evidence type="ECO:0000313" key="1">
    <source>
        <dbReference type="EMBL" id="EAU34927.1"/>
    </source>
</evidence>
<dbReference type="HOGENOM" id="CLU_1389949_0_0_1"/>
<reference evidence="2" key="1">
    <citation type="submission" date="2005-09" db="EMBL/GenBank/DDBJ databases">
        <title>Annotation of the Aspergillus terreus NIH2624 genome.</title>
        <authorList>
            <person name="Birren B.W."/>
            <person name="Lander E.S."/>
            <person name="Galagan J.E."/>
            <person name="Nusbaum C."/>
            <person name="Devon K."/>
            <person name="Henn M."/>
            <person name="Ma L.-J."/>
            <person name="Jaffe D.B."/>
            <person name="Butler J."/>
            <person name="Alvarez P."/>
            <person name="Gnerre S."/>
            <person name="Grabherr M."/>
            <person name="Kleber M."/>
            <person name="Mauceli E.W."/>
            <person name="Brockman W."/>
            <person name="Rounsley S."/>
            <person name="Young S.K."/>
            <person name="LaButti K."/>
            <person name="Pushparaj V."/>
            <person name="DeCaprio D."/>
            <person name="Crawford M."/>
            <person name="Koehrsen M."/>
            <person name="Engels R."/>
            <person name="Montgomery P."/>
            <person name="Pearson M."/>
            <person name="Howarth C."/>
            <person name="Larson L."/>
            <person name="Luoma S."/>
            <person name="White J."/>
            <person name="Alvarado L."/>
            <person name="Kodira C.D."/>
            <person name="Zeng Q."/>
            <person name="Oleary S."/>
            <person name="Yandava C."/>
            <person name="Denning D.W."/>
            <person name="Nierman W.C."/>
            <person name="Milne T."/>
            <person name="Madden K."/>
        </authorList>
    </citation>
    <scope>NUCLEOTIDE SEQUENCE [LARGE SCALE GENOMIC DNA]</scope>
    <source>
        <strain evidence="2">NIH 2624 / FGSC A1156</strain>
    </source>
</reference>
<name>Q0CPA4_ASPTN</name>
<dbReference type="VEuPathDB" id="FungiDB:ATEG_04480"/>
<dbReference type="Proteomes" id="UP000007963">
    <property type="component" value="Unassembled WGS sequence"/>
</dbReference>
<dbReference type="GeneID" id="4320486"/>
<dbReference type="AlphaFoldDB" id="Q0CPA4"/>
<dbReference type="EMBL" id="CH476599">
    <property type="protein sequence ID" value="EAU34927.1"/>
    <property type="molecule type" value="Genomic_DNA"/>
</dbReference>
<protein>
    <submittedName>
        <fullName evidence="1">Uncharacterized protein</fullName>
    </submittedName>
</protein>
<accession>Q0CPA4</accession>
<sequence>MDDPMKPCQERNTFAQVYPNRHETISLERSSITPCHLRIYAREEKRGAGCEAWGSTGRNGSSHVQTASEVAVPRPFCFFWPFQRDLRDLTVLLNISIRVPSETTPTEKRRRRELPSADSTCLSLIPVHSTEDQLPGDDAVQNLRATVWLSETKTLLYVCVCASSGVHHKDDVLLWSGWIFSGSNPPLIADVRAFVG</sequence>
<organism evidence="1 2">
    <name type="scientific">Aspergillus terreus (strain NIH 2624 / FGSC A1156)</name>
    <dbReference type="NCBI Taxonomy" id="341663"/>
    <lineage>
        <taxon>Eukaryota</taxon>
        <taxon>Fungi</taxon>
        <taxon>Dikarya</taxon>
        <taxon>Ascomycota</taxon>
        <taxon>Pezizomycotina</taxon>
        <taxon>Eurotiomycetes</taxon>
        <taxon>Eurotiomycetidae</taxon>
        <taxon>Eurotiales</taxon>
        <taxon>Aspergillaceae</taxon>
        <taxon>Aspergillus</taxon>
        <taxon>Aspergillus subgen. Circumdati</taxon>
    </lineage>
</organism>
<proteinExistence type="predicted"/>
<gene>
    <name evidence="1" type="ORF">ATEG_04480</name>
</gene>
<evidence type="ECO:0000313" key="2">
    <source>
        <dbReference type="Proteomes" id="UP000007963"/>
    </source>
</evidence>